<evidence type="ECO:0000313" key="1">
    <source>
        <dbReference type="EMBL" id="RIW13392.1"/>
    </source>
</evidence>
<gene>
    <name evidence="1" type="ORF">D0X99_16600</name>
</gene>
<proteinExistence type="predicted"/>
<name>A0A418PNC7_9BACT</name>
<accession>A0A418PNC7</accession>
<protein>
    <submittedName>
        <fullName evidence="1">Uncharacterized protein</fullName>
    </submittedName>
</protein>
<comment type="caution">
    <text evidence="1">The sequence shown here is derived from an EMBL/GenBank/DDBJ whole genome shotgun (WGS) entry which is preliminary data.</text>
</comment>
<evidence type="ECO:0000313" key="2">
    <source>
        <dbReference type="Proteomes" id="UP000283522"/>
    </source>
</evidence>
<dbReference type="AlphaFoldDB" id="A0A418PNC7"/>
<sequence>MIASGEKSDLGKVTGIGILITRLFSVGRYKLSRLECLRFLGLFLFWKIGHQCKNQNESFFPNGYVAI</sequence>
<reference evidence="1 2" key="1">
    <citation type="submission" date="2018-09" db="EMBL/GenBank/DDBJ databases">
        <authorList>
            <person name="Wang X."/>
            <person name="Du Z."/>
        </authorList>
    </citation>
    <scope>NUCLEOTIDE SEQUENCE [LARGE SCALE GENOMIC DNA]</scope>
    <source>
        <strain evidence="1 2">N3</strain>
    </source>
</reference>
<keyword evidence="2" id="KW-1185">Reference proteome</keyword>
<dbReference type="Proteomes" id="UP000283522">
    <property type="component" value="Unassembled WGS sequence"/>
</dbReference>
<dbReference type="EMBL" id="QXML01000009">
    <property type="protein sequence ID" value="RIW13392.1"/>
    <property type="molecule type" value="Genomic_DNA"/>
</dbReference>
<organism evidence="1 2">
    <name type="scientific">Algoriphagus lacus</name>
    <dbReference type="NCBI Taxonomy" id="2056311"/>
    <lineage>
        <taxon>Bacteria</taxon>
        <taxon>Pseudomonadati</taxon>
        <taxon>Bacteroidota</taxon>
        <taxon>Cytophagia</taxon>
        <taxon>Cytophagales</taxon>
        <taxon>Cyclobacteriaceae</taxon>
        <taxon>Algoriphagus</taxon>
    </lineage>
</organism>